<proteinExistence type="inferred from homology"/>
<dbReference type="GO" id="GO:0019695">
    <property type="term" value="P:choline metabolic process"/>
    <property type="evidence" value="ECO:0007669"/>
    <property type="project" value="TreeGrafter"/>
</dbReference>
<dbReference type="EMBL" id="UYRT01022425">
    <property type="protein sequence ID" value="VDK60569.1"/>
    <property type="molecule type" value="Genomic_DNA"/>
</dbReference>
<keyword evidence="3" id="KW-0378">Hydrolase</keyword>
<evidence type="ECO:0000313" key="7">
    <source>
        <dbReference type="WBParaSite" id="GPUH_0000804501-mRNA-1"/>
    </source>
</evidence>
<comment type="similarity">
    <text evidence="1">Belongs to the type-B carboxylesterase/lipase family.</text>
</comment>
<dbReference type="PANTHER" id="PTHR43918">
    <property type="entry name" value="ACETYLCHOLINESTERASE"/>
    <property type="match status" value="1"/>
</dbReference>
<organism evidence="7">
    <name type="scientific">Gongylonema pulchrum</name>
    <dbReference type="NCBI Taxonomy" id="637853"/>
    <lineage>
        <taxon>Eukaryota</taxon>
        <taxon>Metazoa</taxon>
        <taxon>Ecdysozoa</taxon>
        <taxon>Nematoda</taxon>
        <taxon>Chromadorea</taxon>
        <taxon>Rhabditida</taxon>
        <taxon>Spirurina</taxon>
        <taxon>Spiruromorpha</taxon>
        <taxon>Spiruroidea</taxon>
        <taxon>Gongylonematidae</taxon>
        <taxon>Gongylonema</taxon>
    </lineage>
</organism>
<keyword evidence="2" id="KW-0719">Serine esterase</keyword>
<dbReference type="GO" id="GO:0005615">
    <property type="term" value="C:extracellular space"/>
    <property type="evidence" value="ECO:0007669"/>
    <property type="project" value="TreeGrafter"/>
</dbReference>
<evidence type="ECO:0000313" key="5">
    <source>
        <dbReference type="EMBL" id="VDK60569.1"/>
    </source>
</evidence>
<dbReference type="GO" id="GO:0003990">
    <property type="term" value="F:acetylcholinesterase activity"/>
    <property type="evidence" value="ECO:0007669"/>
    <property type="project" value="TreeGrafter"/>
</dbReference>
<dbReference type="SUPFAM" id="SSF53474">
    <property type="entry name" value="alpha/beta-Hydrolases"/>
    <property type="match status" value="1"/>
</dbReference>
<dbReference type="Pfam" id="PF00135">
    <property type="entry name" value="COesterase"/>
    <property type="match status" value="1"/>
</dbReference>
<protein>
    <submittedName>
        <fullName evidence="7">COesterase domain-containing protein</fullName>
    </submittedName>
</protein>
<keyword evidence="6" id="KW-1185">Reference proteome</keyword>
<dbReference type="InterPro" id="IPR050654">
    <property type="entry name" value="AChE-related_enzymes"/>
</dbReference>
<dbReference type="OrthoDB" id="19653at2759"/>
<dbReference type="InterPro" id="IPR002018">
    <property type="entry name" value="CarbesteraseB"/>
</dbReference>
<dbReference type="Proteomes" id="UP000271098">
    <property type="component" value="Unassembled WGS sequence"/>
</dbReference>
<accession>A0A183DH45</accession>
<evidence type="ECO:0000259" key="4">
    <source>
        <dbReference type="Pfam" id="PF00135"/>
    </source>
</evidence>
<dbReference type="WBParaSite" id="GPUH_0000804501-mRNA-1">
    <property type="protein sequence ID" value="GPUH_0000804501-mRNA-1"/>
    <property type="gene ID" value="GPUH_0000804501"/>
</dbReference>
<reference evidence="7" key="1">
    <citation type="submission" date="2016-06" db="UniProtKB">
        <authorList>
            <consortium name="WormBaseParasite"/>
        </authorList>
    </citation>
    <scope>IDENTIFICATION</scope>
</reference>
<evidence type="ECO:0000256" key="3">
    <source>
        <dbReference type="ARBA" id="ARBA00022801"/>
    </source>
</evidence>
<reference evidence="5 6" key="2">
    <citation type="submission" date="2018-11" db="EMBL/GenBank/DDBJ databases">
        <authorList>
            <consortium name="Pathogen Informatics"/>
        </authorList>
    </citation>
    <scope>NUCLEOTIDE SEQUENCE [LARGE SCALE GENOMIC DNA]</scope>
</reference>
<dbReference type="PANTHER" id="PTHR43918:SF4">
    <property type="entry name" value="CARBOXYLIC ESTER HYDROLASE"/>
    <property type="match status" value="1"/>
</dbReference>
<dbReference type="GO" id="GO:0006581">
    <property type="term" value="P:acetylcholine catabolic process"/>
    <property type="evidence" value="ECO:0007669"/>
    <property type="project" value="TreeGrafter"/>
</dbReference>
<dbReference type="Gene3D" id="3.40.50.1820">
    <property type="entry name" value="alpha/beta hydrolase"/>
    <property type="match status" value="1"/>
</dbReference>
<evidence type="ECO:0000313" key="6">
    <source>
        <dbReference type="Proteomes" id="UP000271098"/>
    </source>
</evidence>
<gene>
    <name evidence="5" type="ORF">GPUH_LOCUS8037</name>
</gene>
<feature type="domain" description="Carboxylesterase type B" evidence="4">
    <location>
        <begin position="17"/>
        <end position="88"/>
    </location>
</feature>
<dbReference type="InterPro" id="IPR029058">
    <property type="entry name" value="AB_hydrolase_fold"/>
</dbReference>
<name>A0A183DH45_9BILA</name>
<dbReference type="GO" id="GO:0005886">
    <property type="term" value="C:plasma membrane"/>
    <property type="evidence" value="ECO:0007669"/>
    <property type="project" value="TreeGrafter"/>
</dbReference>
<dbReference type="AlphaFoldDB" id="A0A183DH45"/>
<evidence type="ECO:0000256" key="1">
    <source>
        <dbReference type="ARBA" id="ARBA00005964"/>
    </source>
</evidence>
<sequence length="101" mass="11293">MTSTNHDEALNISAHCNLTTMVWLFGGGYYSGSPSLILYDGKAMAVTGNVIVVNINYRLGPFGYLYLDHEDAPGNMGMLDQVRFVYFLRTFKFTPINAIPY</sequence>
<evidence type="ECO:0000256" key="2">
    <source>
        <dbReference type="ARBA" id="ARBA00022487"/>
    </source>
</evidence>